<dbReference type="Pfam" id="PF03547">
    <property type="entry name" value="Mem_trans"/>
    <property type="match status" value="2"/>
</dbReference>
<organism evidence="8 9">
    <name type="scientific">Roseicitreum antarcticum</name>
    <dbReference type="NCBI Taxonomy" id="564137"/>
    <lineage>
        <taxon>Bacteria</taxon>
        <taxon>Pseudomonadati</taxon>
        <taxon>Pseudomonadota</taxon>
        <taxon>Alphaproteobacteria</taxon>
        <taxon>Rhodobacterales</taxon>
        <taxon>Paracoccaceae</taxon>
        <taxon>Roseicitreum</taxon>
    </lineage>
</organism>
<evidence type="ECO:0008006" key="10">
    <source>
        <dbReference type="Google" id="ProtNLM"/>
    </source>
</evidence>
<evidence type="ECO:0000256" key="2">
    <source>
        <dbReference type="ARBA" id="ARBA00022448"/>
    </source>
</evidence>
<keyword evidence="4 7" id="KW-0812">Transmembrane</keyword>
<evidence type="ECO:0000256" key="4">
    <source>
        <dbReference type="ARBA" id="ARBA00022692"/>
    </source>
</evidence>
<keyword evidence="3" id="KW-1003">Cell membrane</keyword>
<name>A0A1H3AJV0_9RHOB</name>
<evidence type="ECO:0000313" key="9">
    <source>
        <dbReference type="Proteomes" id="UP000198539"/>
    </source>
</evidence>
<dbReference type="PANTHER" id="PTHR36838:SF1">
    <property type="entry name" value="SLR1864 PROTEIN"/>
    <property type="match status" value="1"/>
</dbReference>
<dbReference type="EMBL" id="FNOM01000007">
    <property type="protein sequence ID" value="SDX29875.1"/>
    <property type="molecule type" value="Genomic_DNA"/>
</dbReference>
<evidence type="ECO:0000256" key="1">
    <source>
        <dbReference type="ARBA" id="ARBA00004141"/>
    </source>
</evidence>
<dbReference type="PANTHER" id="PTHR36838">
    <property type="entry name" value="AUXIN EFFLUX CARRIER FAMILY PROTEIN"/>
    <property type="match status" value="1"/>
</dbReference>
<feature type="transmembrane region" description="Helical" evidence="7">
    <location>
        <begin position="33"/>
        <end position="51"/>
    </location>
</feature>
<evidence type="ECO:0000256" key="6">
    <source>
        <dbReference type="ARBA" id="ARBA00023136"/>
    </source>
</evidence>
<comment type="subcellular location">
    <subcellularLocation>
        <location evidence="1">Membrane</location>
        <topology evidence="1">Multi-pass membrane protein</topology>
    </subcellularLocation>
</comment>
<gene>
    <name evidence="8" type="ORF">SAMN04488238_10724</name>
</gene>
<keyword evidence="6 7" id="KW-0472">Membrane</keyword>
<accession>A0A1H3AJV0</accession>
<dbReference type="GO" id="GO:0055085">
    <property type="term" value="P:transmembrane transport"/>
    <property type="evidence" value="ECO:0007669"/>
    <property type="project" value="InterPro"/>
</dbReference>
<evidence type="ECO:0000256" key="3">
    <source>
        <dbReference type="ARBA" id="ARBA00022475"/>
    </source>
</evidence>
<dbReference type="STRING" id="564137.SAMN04488238_10724"/>
<sequence>MVLSLLAVTAPVLVIIALGYIWTRFEMPFDNATIGSLVLRVGTPCLIFSTLTQAEIALGEMGVMVASAVLVIAASAALGALVLVLSGLPLHTYLLVAMHGNSGNMGLPLAAMIFGVDGLALGIAYFTVVAISQNTLGHVISAGRLDLRSFLGQPVLYASVVTVVVLVSGFAVPQWIARTTELLGGMVIPAMLLLLGVALSHLKVADLRLAAAMSLMRFGAGAIAAIALILALGLRGPEAGVVWVMATMPAAVVNVIFAERYGRDPERVAGTIVVSTVGTLAGLPLIVWAAMRLAA</sequence>
<evidence type="ECO:0000256" key="7">
    <source>
        <dbReference type="SAM" id="Phobius"/>
    </source>
</evidence>
<keyword evidence="9" id="KW-1185">Reference proteome</keyword>
<proteinExistence type="predicted"/>
<dbReference type="Proteomes" id="UP000198539">
    <property type="component" value="Unassembled WGS sequence"/>
</dbReference>
<reference evidence="8 9" key="1">
    <citation type="submission" date="2016-10" db="EMBL/GenBank/DDBJ databases">
        <authorList>
            <person name="de Groot N.N."/>
        </authorList>
    </citation>
    <scope>NUCLEOTIDE SEQUENCE [LARGE SCALE GENOMIC DNA]</scope>
    <source>
        <strain evidence="8 9">CGMCC 1.8894</strain>
    </source>
</reference>
<feature type="transmembrane region" description="Helical" evidence="7">
    <location>
        <begin position="182"/>
        <end position="202"/>
    </location>
</feature>
<protein>
    <recommendedName>
        <fullName evidence="10">AEC family transporter</fullName>
    </recommendedName>
</protein>
<evidence type="ECO:0000256" key="5">
    <source>
        <dbReference type="ARBA" id="ARBA00022989"/>
    </source>
</evidence>
<feature type="transmembrane region" description="Helical" evidence="7">
    <location>
        <begin position="240"/>
        <end position="257"/>
    </location>
</feature>
<evidence type="ECO:0000313" key="8">
    <source>
        <dbReference type="EMBL" id="SDX29875.1"/>
    </source>
</evidence>
<feature type="transmembrane region" description="Helical" evidence="7">
    <location>
        <begin position="214"/>
        <end position="234"/>
    </location>
</feature>
<feature type="transmembrane region" description="Helical" evidence="7">
    <location>
        <begin position="63"/>
        <end position="85"/>
    </location>
</feature>
<dbReference type="GO" id="GO:0016020">
    <property type="term" value="C:membrane"/>
    <property type="evidence" value="ECO:0007669"/>
    <property type="project" value="UniProtKB-SubCell"/>
</dbReference>
<dbReference type="OrthoDB" id="3238001at2"/>
<dbReference type="RefSeq" id="WP_092890015.1">
    <property type="nucleotide sequence ID" value="NZ_CP061498.1"/>
</dbReference>
<feature type="transmembrane region" description="Helical" evidence="7">
    <location>
        <begin position="105"/>
        <end position="133"/>
    </location>
</feature>
<feature type="transmembrane region" description="Helical" evidence="7">
    <location>
        <begin position="269"/>
        <end position="291"/>
    </location>
</feature>
<keyword evidence="2" id="KW-0813">Transport</keyword>
<feature type="transmembrane region" description="Helical" evidence="7">
    <location>
        <begin position="154"/>
        <end position="176"/>
    </location>
</feature>
<dbReference type="InterPro" id="IPR004776">
    <property type="entry name" value="Mem_transp_PIN-like"/>
</dbReference>
<keyword evidence="5 7" id="KW-1133">Transmembrane helix</keyword>
<dbReference type="AlphaFoldDB" id="A0A1H3AJV0"/>